<dbReference type="Pfam" id="PF07510">
    <property type="entry name" value="GmrSD_C"/>
    <property type="match status" value="1"/>
</dbReference>
<dbReference type="PANTHER" id="PTHR35149">
    <property type="entry name" value="SLL5132 PROTEIN"/>
    <property type="match status" value="1"/>
</dbReference>
<gene>
    <name evidence="3" type="ordered locus">HCH_03546</name>
</gene>
<organism evidence="3 4">
    <name type="scientific">Hahella chejuensis (strain KCTC 2396)</name>
    <dbReference type="NCBI Taxonomy" id="349521"/>
    <lineage>
        <taxon>Bacteria</taxon>
        <taxon>Pseudomonadati</taxon>
        <taxon>Pseudomonadota</taxon>
        <taxon>Gammaproteobacteria</taxon>
        <taxon>Oceanospirillales</taxon>
        <taxon>Hahellaceae</taxon>
        <taxon>Hahella</taxon>
    </lineage>
</organism>
<dbReference type="HOGENOM" id="CLU_011736_1_3_6"/>
<sequence>MDIQPQFTNLSTLLTNRLFRIPRYQRAYSWHRKQREDMFNDIKMLRGNSESNHFMATVVGLRRGLTTIVTDQYRVVEVVDGQQRITTLVILLKAIEQNLDRRIKDEKKLASELEELLVKQDELSLVLLQTNHDKSHYFSNYIRSGERVDIKGVRTIADREILSAIEDCDNFVSAWEDKIELLRIIKNQLTFIFHEIDNEETVYTVFEVLNNRGLRVSWLDRLKSMLMGVAFQKSMGNVNEHIEELHNIWGNIYEAIGLRQGLSGEALKFAASLKSKNRPSKPHSEESAVQLFMELCDGKAEKSIKLSYWLLEVAKAVDSFLGDTFRSKAVTNIAQARLLAVSILLSSFSDEEKRLLLDKWEKTSFRVYGLCAKDARTAIGDYVRLAWDVLNTPRITSEEVKQRLDRFSEGKEHDINEAIRQLQNENCYEGWEEELRYLLYRYEEHLSENKGQDFSNEQWARIWEASAAKSIEHIFPQSKGALEYIEPGQPGIFVHRLGNLLLLPPGLNSVLADKDPVDKAESYRSTGLHCATEVANMISEGGWANEQIEEREKNIIKWVRETWA</sequence>
<evidence type="ECO:0000313" key="3">
    <source>
        <dbReference type="EMBL" id="ABC30288.1"/>
    </source>
</evidence>
<dbReference type="eggNOG" id="COG1479">
    <property type="taxonomic scope" value="Bacteria"/>
</dbReference>
<proteinExistence type="predicted"/>
<keyword evidence="4" id="KW-1185">Reference proteome</keyword>
<dbReference type="InterPro" id="IPR011089">
    <property type="entry name" value="GmrSD_C"/>
</dbReference>
<evidence type="ECO:0000313" key="4">
    <source>
        <dbReference type="Proteomes" id="UP000000238"/>
    </source>
</evidence>
<name>Q2SGD6_HAHCH</name>
<dbReference type="STRING" id="349521.HCH_03546"/>
<dbReference type="Proteomes" id="UP000000238">
    <property type="component" value="Chromosome"/>
</dbReference>
<dbReference type="PANTHER" id="PTHR35149:SF1">
    <property type="entry name" value="DUF5655 DOMAIN-CONTAINING PROTEIN"/>
    <property type="match status" value="1"/>
</dbReference>
<protein>
    <submittedName>
        <fullName evidence="3">Uncharacterized conserved protein</fullName>
    </submittedName>
</protein>
<dbReference type="Pfam" id="PF03235">
    <property type="entry name" value="GmrSD_N"/>
    <property type="match status" value="1"/>
</dbReference>
<dbReference type="KEGG" id="hch:HCH_03546"/>
<evidence type="ECO:0000259" key="1">
    <source>
        <dbReference type="Pfam" id="PF03235"/>
    </source>
</evidence>
<dbReference type="EMBL" id="CP000155">
    <property type="protein sequence ID" value="ABC30288.1"/>
    <property type="molecule type" value="Genomic_DNA"/>
</dbReference>
<dbReference type="RefSeq" id="WP_011397356.1">
    <property type="nucleotide sequence ID" value="NC_007645.1"/>
</dbReference>
<dbReference type="OrthoDB" id="9798761at2"/>
<feature type="domain" description="GmrSD restriction endonucleases N-terminal" evidence="1">
    <location>
        <begin position="11"/>
        <end position="226"/>
    </location>
</feature>
<reference evidence="3 4" key="1">
    <citation type="journal article" date="2005" name="Nucleic Acids Res.">
        <title>Genomic blueprint of Hahella chejuensis, a marine microbe producing an algicidal agent.</title>
        <authorList>
            <person name="Jeong H."/>
            <person name="Yim J.H."/>
            <person name="Lee C."/>
            <person name="Choi S.-H."/>
            <person name="Park Y.K."/>
            <person name="Yoon S.H."/>
            <person name="Hur C.-G."/>
            <person name="Kang H.-Y."/>
            <person name="Kim D."/>
            <person name="Lee H.H."/>
            <person name="Park K.H."/>
            <person name="Park S.-H."/>
            <person name="Park H.-S."/>
            <person name="Lee H.K."/>
            <person name="Oh T.K."/>
            <person name="Kim J.F."/>
        </authorList>
    </citation>
    <scope>NUCLEOTIDE SEQUENCE [LARGE SCALE GENOMIC DNA]</scope>
    <source>
        <strain evidence="3 4">KCTC 2396</strain>
    </source>
</reference>
<evidence type="ECO:0000259" key="2">
    <source>
        <dbReference type="Pfam" id="PF07510"/>
    </source>
</evidence>
<accession>Q2SGD6</accession>
<dbReference type="AlphaFoldDB" id="Q2SGD6"/>
<feature type="domain" description="GmrSD restriction endonucleases C-terminal" evidence="2">
    <location>
        <begin position="414"/>
        <end position="558"/>
    </location>
</feature>
<dbReference type="InterPro" id="IPR004919">
    <property type="entry name" value="GmrSD_N"/>
</dbReference>